<feature type="transmembrane region" description="Helical" evidence="1">
    <location>
        <begin position="244"/>
        <end position="265"/>
    </location>
</feature>
<dbReference type="InterPro" id="IPR003599">
    <property type="entry name" value="Ig_sub"/>
</dbReference>
<dbReference type="InterPro" id="IPR007110">
    <property type="entry name" value="Ig-like_dom"/>
</dbReference>
<dbReference type="InterPro" id="IPR013106">
    <property type="entry name" value="Ig_V-set"/>
</dbReference>
<dbReference type="InterPro" id="IPR013151">
    <property type="entry name" value="Immunoglobulin_dom"/>
</dbReference>
<dbReference type="Proteomes" id="UP001445076">
    <property type="component" value="Unassembled WGS sequence"/>
</dbReference>
<dbReference type="InterPro" id="IPR013783">
    <property type="entry name" value="Ig-like_fold"/>
</dbReference>
<keyword evidence="4" id="KW-1185">Reference proteome</keyword>
<dbReference type="FunFam" id="2.60.40.10:FF:000129">
    <property type="entry name" value="CLUMA_CG018772, isoform A"/>
    <property type="match status" value="1"/>
</dbReference>
<dbReference type="SMART" id="SM00406">
    <property type="entry name" value="IGv"/>
    <property type="match status" value="1"/>
</dbReference>
<evidence type="ECO:0000259" key="2">
    <source>
        <dbReference type="PROSITE" id="PS50835"/>
    </source>
</evidence>
<feature type="domain" description="Ig-like" evidence="2">
    <location>
        <begin position="37"/>
        <end position="109"/>
    </location>
</feature>
<dbReference type="PANTHER" id="PTHR23279">
    <property type="entry name" value="DEFECTIVE PROBOSCIS EXTENSION RESPONSE DPR -RELATED"/>
    <property type="match status" value="1"/>
</dbReference>
<evidence type="ECO:0000313" key="4">
    <source>
        <dbReference type="Proteomes" id="UP001445076"/>
    </source>
</evidence>
<dbReference type="SMART" id="SM00408">
    <property type="entry name" value="IGc2"/>
    <property type="match status" value="2"/>
</dbReference>
<feature type="domain" description="Ig-like" evidence="2">
    <location>
        <begin position="112"/>
        <end position="208"/>
    </location>
</feature>
<dbReference type="InterPro" id="IPR037448">
    <property type="entry name" value="Zig-8"/>
</dbReference>
<keyword evidence="1" id="KW-0812">Transmembrane</keyword>
<organism evidence="3 4">
    <name type="scientific">Cherax quadricarinatus</name>
    <name type="common">Australian red claw crayfish</name>
    <dbReference type="NCBI Taxonomy" id="27406"/>
    <lineage>
        <taxon>Eukaryota</taxon>
        <taxon>Metazoa</taxon>
        <taxon>Ecdysozoa</taxon>
        <taxon>Arthropoda</taxon>
        <taxon>Crustacea</taxon>
        <taxon>Multicrustacea</taxon>
        <taxon>Malacostraca</taxon>
        <taxon>Eumalacostraca</taxon>
        <taxon>Eucarida</taxon>
        <taxon>Decapoda</taxon>
        <taxon>Pleocyemata</taxon>
        <taxon>Astacidea</taxon>
        <taxon>Parastacoidea</taxon>
        <taxon>Parastacidae</taxon>
        <taxon>Cherax</taxon>
    </lineage>
</organism>
<accession>A0AAW0Y3F4</accession>
<keyword evidence="1" id="KW-0472">Membrane</keyword>
<dbReference type="InterPro" id="IPR036179">
    <property type="entry name" value="Ig-like_dom_sf"/>
</dbReference>
<dbReference type="AlphaFoldDB" id="A0AAW0Y3F4"/>
<dbReference type="GO" id="GO:0032589">
    <property type="term" value="C:neuron projection membrane"/>
    <property type="evidence" value="ECO:0007669"/>
    <property type="project" value="TreeGrafter"/>
</dbReference>
<dbReference type="SMART" id="SM00409">
    <property type="entry name" value="IG"/>
    <property type="match status" value="2"/>
</dbReference>
<dbReference type="Pfam" id="PF00047">
    <property type="entry name" value="ig"/>
    <property type="match status" value="1"/>
</dbReference>
<dbReference type="Pfam" id="PF07686">
    <property type="entry name" value="V-set"/>
    <property type="match status" value="1"/>
</dbReference>
<gene>
    <name evidence="3" type="ORF">OTU49_014900</name>
</gene>
<evidence type="ECO:0000313" key="3">
    <source>
        <dbReference type="EMBL" id="KAK8750547.1"/>
    </source>
</evidence>
<dbReference type="PROSITE" id="PS50835">
    <property type="entry name" value="IG_LIKE"/>
    <property type="match status" value="2"/>
</dbReference>
<reference evidence="3 4" key="1">
    <citation type="journal article" date="2024" name="BMC Genomics">
        <title>Genome assembly of redclaw crayfish (Cherax quadricarinatus) provides insights into its immune adaptation and hypoxia tolerance.</title>
        <authorList>
            <person name="Liu Z."/>
            <person name="Zheng J."/>
            <person name="Li H."/>
            <person name="Fang K."/>
            <person name="Wang S."/>
            <person name="He J."/>
            <person name="Zhou D."/>
            <person name="Weng S."/>
            <person name="Chi M."/>
            <person name="Gu Z."/>
            <person name="He J."/>
            <person name="Li F."/>
            <person name="Wang M."/>
        </authorList>
    </citation>
    <scope>NUCLEOTIDE SEQUENCE [LARGE SCALE GENOMIC DNA]</scope>
    <source>
        <strain evidence="3">ZL_2023a</strain>
    </source>
</reference>
<dbReference type="Gene3D" id="2.60.40.10">
    <property type="entry name" value="Immunoglobulins"/>
    <property type="match status" value="2"/>
</dbReference>
<proteinExistence type="predicted"/>
<protein>
    <recommendedName>
        <fullName evidence="2">Ig-like domain-containing protein</fullName>
    </recommendedName>
</protein>
<comment type="caution">
    <text evidence="3">The sequence shown here is derived from an EMBL/GenBank/DDBJ whole genome shotgun (WGS) entry which is preliminary data.</text>
</comment>
<dbReference type="EMBL" id="JARKIK010000007">
    <property type="protein sequence ID" value="KAK8750547.1"/>
    <property type="molecule type" value="Genomic_DNA"/>
</dbReference>
<sequence>GRYDRGGQQHSITWGRANSHSSAVFGNVPSNVTAVLGHRARLPCQVKNLGLKDVSWIRQRDLHILTVGIFTYTSDDRFKVFHPPETEDWFLDIISVTFRDAGIYECQVSTSPKVSLPIHLTVLAVQEADILGPREVYIQHGSTISLHCEVQAGVEVVGPVRWLRGSSTLNYSSPRGGISMEVEKTPTMTTSKLYMTRAVKADSGNYTCAPMYALPDSVIVHVVNAGEESAAAVQSRMAVLRAGVGVVWACVGLVWITTVLAASLMSASPPT</sequence>
<evidence type="ECO:0000256" key="1">
    <source>
        <dbReference type="SAM" id="Phobius"/>
    </source>
</evidence>
<keyword evidence="1" id="KW-1133">Transmembrane helix</keyword>
<dbReference type="GO" id="GO:0050808">
    <property type="term" value="P:synapse organization"/>
    <property type="evidence" value="ECO:0007669"/>
    <property type="project" value="TreeGrafter"/>
</dbReference>
<name>A0AAW0Y3F4_CHEQU</name>
<dbReference type="PANTHER" id="PTHR23279:SF6">
    <property type="entry name" value="DEFECTIVE PROBOSCIS EXTENSION RESPONSE 7, ISOFORM F"/>
    <property type="match status" value="1"/>
</dbReference>
<feature type="non-terminal residue" evidence="3">
    <location>
        <position position="1"/>
    </location>
</feature>
<dbReference type="InterPro" id="IPR003598">
    <property type="entry name" value="Ig_sub2"/>
</dbReference>
<dbReference type="SUPFAM" id="SSF48726">
    <property type="entry name" value="Immunoglobulin"/>
    <property type="match status" value="2"/>
</dbReference>